<evidence type="ECO:0000256" key="7">
    <source>
        <dbReference type="ARBA" id="ARBA00022660"/>
    </source>
</evidence>
<evidence type="ECO:0000259" key="18">
    <source>
        <dbReference type="Pfam" id="PF00361"/>
    </source>
</evidence>
<comment type="catalytic activity">
    <reaction evidence="16 17">
        <text>a ubiquinone + NADH + 5 H(+)(in) = a ubiquinol + NAD(+) + 4 H(+)(out)</text>
        <dbReference type="Rhea" id="RHEA:29091"/>
        <dbReference type="Rhea" id="RHEA-COMP:9565"/>
        <dbReference type="Rhea" id="RHEA-COMP:9566"/>
        <dbReference type="ChEBI" id="CHEBI:15378"/>
        <dbReference type="ChEBI" id="CHEBI:16389"/>
        <dbReference type="ChEBI" id="CHEBI:17976"/>
        <dbReference type="ChEBI" id="CHEBI:57540"/>
        <dbReference type="ChEBI" id="CHEBI:57945"/>
        <dbReference type="EC" id="7.1.1.2"/>
    </reaction>
</comment>
<keyword evidence="15 17" id="KW-0472">Membrane</keyword>
<dbReference type="PANTHER" id="PTHR43507:SF20">
    <property type="entry name" value="NADH-UBIQUINONE OXIDOREDUCTASE CHAIN 4"/>
    <property type="match status" value="1"/>
</dbReference>
<feature type="transmembrane region" description="Helical" evidence="17">
    <location>
        <begin position="20"/>
        <end position="41"/>
    </location>
</feature>
<evidence type="ECO:0000313" key="20">
    <source>
        <dbReference type="EMBL" id="QGT77357.1"/>
    </source>
</evidence>
<organism evidence="20">
    <name type="scientific">Neilupotamon sinense</name>
    <dbReference type="NCBI Taxonomy" id="2682929"/>
    <lineage>
        <taxon>Eukaryota</taxon>
        <taxon>Metazoa</taxon>
        <taxon>Ecdysozoa</taxon>
        <taxon>Arthropoda</taxon>
        <taxon>Crustacea</taxon>
        <taxon>Multicrustacea</taxon>
        <taxon>Malacostraca</taxon>
        <taxon>Eumalacostraca</taxon>
        <taxon>Eucarida</taxon>
        <taxon>Decapoda</taxon>
        <taxon>Pleocyemata</taxon>
        <taxon>Brachyura</taxon>
        <taxon>Eubrachyura</taxon>
        <taxon>Potamoidea</taxon>
        <taxon>Potamidae</taxon>
        <taxon>Neilupotamon</taxon>
    </lineage>
</organism>
<dbReference type="InterPro" id="IPR003918">
    <property type="entry name" value="NADH_UbQ_OxRdtase"/>
</dbReference>
<keyword evidence="11 17" id="KW-1133">Transmembrane helix</keyword>
<evidence type="ECO:0000256" key="3">
    <source>
        <dbReference type="ARBA" id="ARBA00009025"/>
    </source>
</evidence>
<dbReference type="GO" id="GO:0048039">
    <property type="term" value="F:ubiquinone binding"/>
    <property type="evidence" value="ECO:0007669"/>
    <property type="project" value="TreeGrafter"/>
</dbReference>
<dbReference type="PRINTS" id="PR01437">
    <property type="entry name" value="NUOXDRDTASE4"/>
</dbReference>
<reference evidence="20" key="1">
    <citation type="journal article" date="2019" name="Mol. Phylogenet. Evol.">
        <title>Phylogenetic implications of mitogenome rearrangements in East Asian potamiscine freshwater crabs (Brachyura: Potamidae).</title>
        <authorList>
            <person name="Zhang Z."/>
            <person name="Xing Y."/>
            <person name="Cheng J."/>
            <person name="Pan D."/>
            <person name="Lv L."/>
            <person name="Cumberlidge N."/>
            <person name="Sun H."/>
        </authorList>
    </citation>
    <scope>NUCLEOTIDE SEQUENCE</scope>
</reference>
<keyword evidence="10 17" id="KW-0249">Electron transport</keyword>
<feature type="transmembrane region" description="Helical" evidence="17">
    <location>
        <begin position="107"/>
        <end position="129"/>
    </location>
</feature>
<dbReference type="EC" id="7.1.1.2" evidence="4 17"/>
<evidence type="ECO:0000256" key="6">
    <source>
        <dbReference type="ARBA" id="ARBA00022448"/>
    </source>
</evidence>
<evidence type="ECO:0000256" key="13">
    <source>
        <dbReference type="ARBA" id="ARBA00023075"/>
    </source>
</evidence>
<evidence type="ECO:0000256" key="1">
    <source>
        <dbReference type="ARBA" id="ARBA00003257"/>
    </source>
</evidence>
<dbReference type="PANTHER" id="PTHR43507">
    <property type="entry name" value="NADH-UBIQUINONE OXIDOREDUCTASE CHAIN 4"/>
    <property type="match status" value="1"/>
</dbReference>
<dbReference type="Pfam" id="PF01059">
    <property type="entry name" value="Oxidored_q5_N"/>
    <property type="match status" value="1"/>
</dbReference>
<dbReference type="GO" id="GO:0031966">
    <property type="term" value="C:mitochondrial membrane"/>
    <property type="evidence" value="ECO:0007669"/>
    <property type="project" value="UniProtKB-SubCell"/>
</dbReference>
<feature type="transmembrane region" description="Helical" evidence="17">
    <location>
        <begin position="371"/>
        <end position="403"/>
    </location>
</feature>
<evidence type="ECO:0000259" key="19">
    <source>
        <dbReference type="Pfam" id="PF01059"/>
    </source>
</evidence>
<feature type="transmembrane region" description="Helical" evidence="17">
    <location>
        <begin position="53"/>
        <end position="72"/>
    </location>
</feature>
<dbReference type="EMBL" id="MN737143">
    <property type="protein sequence ID" value="QGT77357.1"/>
    <property type="molecule type" value="Genomic_DNA"/>
</dbReference>
<sequence length="447" mass="50144">MLKFLIPLVMLIQLYKEWKVAQLGVGMLAFLLSVSCFYDFFMYNMGYMFSMDYLSYIMVCLSVWIMFLVLLASEGVKSGKKFHFSFIMTNLVLLLFLMVTFSSISYLVFYISFEASLIPTLILILGWGYQPERIQAGIYMLFYTLTLSLPLLVCMLSVYYYKGSLIMKMTGLGVGVDEGSMACVWYIFMVLAFLVKLPMYMFHLWLPKAHVEAPVAGSMVLAGILLKLGGYGLFRVLIMFQSIGAKFGNIWMSVGLTGGFVVSLVCLRQIDMKSLIAYSSVVHMGLVLCGLMIFSWWGFMGAVVVMIGHGLCSSGLFSLANMVYERVGSRSLFLSKGLLCFMPSMGMWWFALSVSNMAAPPSLNMVGEISLIIGMIGWSEISMIGIMLVSFFSASYTLYMYSLSQHGLFYSSLYACCSGKVREYLLLFLHWVPLNILILSTKLVSGI</sequence>
<accession>A0A650FF29</accession>
<dbReference type="InterPro" id="IPR000260">
    <property type="entry name" value="NADH4_N"/>
</dbReference>
<evidence type="ECO:0000256" key="15">
    <source>
        <dbReference type="ARBA" id="ARBA00023136"/>
    </source>
</evidence>
<feature type="transmembrane region" description="Helical" evidence="17">
    <location>
        <begin position="218"/>
        <end position="238"/>
    </location>
</feature>
<keyword evidence="13 17" id="KW-0830">Ubiquinone</keyword>
<feature type="transmembrane region" description="Helical" evidence="17">
    <location>
        <begin position="250"/>
        <end position="268"/>
    </location>
</feature>
<gene>
    <name evidence="20" type="primary">nad4</name>
</gene>
<comment type="subcellular location">
    <subcellularLocation>
        <location evidence="2 17">Mitochondrion membrane</location>
        <topology evidence="2 17">Multi-pass membrane protein</topology>
    </subcellularLocation>
</comment>
<proteinExistence type="inferred from homology"/>
<name>A0A650FF29_9EUCA</name>
<dbReference type="GO" id="GO:0003954">
    <property type="term" value="F:NADH dehydrogenase activity"/>
    <property type="evidence" value="ECO:0007669"/>
    <property type="project" value="TreeGrafter"/>
</dbReference>
<feature type="transmembrane region" description="Helical" evidence="17">
    <location>
        <begin position="275"/>
        <end position="297"/>
    </location>
</feature>
<feature type="transmembrane region" description="Helical" evidence="17">
    <location>
        <begin position="184"/>
        <end position="206"/>
    </location>
</feature>
<comment type="function">
    <text evidence="17">Core subunit of the mitochondrial membrane respiratory chain NADH dehydrogenase (Complex I) which catalyzes electron transfer from NADH through the respiratory chain, using ubiquinone as an electron acceptor. Essential for the catalytic activity and assembly of complex I.</text>
</comment>
<feature type="transmembrane region" description="Helical" evidence="17">
    <location>
        <begin position="84"/>
        <end position="101"/>
    </location>
</feature>
<evidence type="ECO:0000256" key="10">
    <source>
        <dbReference type="ARBA" id="ARBA00022982"/>
    </source>
</evidence>
<evidence type="ECO:0000256" key="5">
    <source>
        <dbReference type="ARBA" id="ARBA00021006"/>
    </source>
</evidence>
<feature type="transmembrane region" description="Helical" evidence="17">
    <location>
        <begin position="303"/>
        <end position="324"/>
    </location>
</feature>
<dbReference type="InterPro" id="IPR001750">
    <property type="entry name" value="ND/Mrp_TM"/>
</dbReference>
<feature type="transmembrane region" description="Helical" evidence="17">
    <location>
        <begin position="331"/>
        <end position="351"/>
    </location>
</feature>
<feature type="domain" description="NADH:ubiquinone oxidoreductase chain 4 N-terminal" evidence="19">
    <location>
        <begin position="1"/>
        <end position="100"/>
    </location>
</feature>
<dbReference type="AlphaFoldDB" id="A0A650FF29"/>
<dbReference type="GO" id="GO:0042773">
    <property type="term" value="P:ATP synthesis coupled electron transport"/>
    <property type="evidence" value="ECO:0007669"/>
    <property type="project" value="InterPro"/>
</dbReference>
<keyword evidence="14 17" id="KW-0496">Mitochondrion</keyword>
<protein>
    <recommendedName>
        <fullName evidence="5 17">NADH-ubiquinone oxidoreductase chain 4</fullName>
        <ecNumber evidence="4 17">7.1.1.2</ecNumber>
    </recommendedName>
</protein>
<keyword evidence="7 17" id="KW-0679">Respiratory chain</keyword>
<comment type="similarity">
    <text evidence="3 17">Belongs to the complex I subunit 4 family.</text>
</comment>
<evidence type="ECO:0000256" key="17">
    <source>
        <dbReference type="RuleBase" id="RU003297"/>
    </source>
</evidence>
<geneLocation type="mitochondrion" evidence="20"/>
<evidence type="ECO:0000256" key="16">
    <source>
        <dbReference type="ARBA" id="ARBA00049551"/>
    </source>
</evidence>
<evidence type="ECO:0000256" key="11">
    <source>
        <dbReference type="ARBA" id="ARBA00022989"/>
    </source>
</evidence>
<keyword evidence="6 17" id="KW-0813">Transport</keyword>
<dbReference type="Pfam" id="PF00361">
    <property type="entry name" value="Proton_antipo_M"/>
    <property type="match status" value="1"/>
</dbReference>
<keyword evidence="8 17" id="KW-0812">Transmembrane</keyword>
<keyword evidence="12 17" id="KW-0520">NAD</keyword>
<dbReference type="GO" id="GO:0015990">
    <property type="term" value="P:electron transport coupled proton transport"/>
    <property type="evidence" value="ECO:0007669"/>
    <property type="project" value="TreeGrafter"/>
</dbReference>
<evidence type="ECO:0000256" key="14">
    <source>
        <dbReference type="ARBA" id="ARBA00023128"/>
    </source>
</evidence>
<evidence type="ECO:0000256" key="4">
    <source>
        <dbReference type="ARBA" id="ARBA00012944"/>
    </source>
</evidence>
<evidence type="ECO:0000256" key="2">
    <source>
        <dbReference type="ARBA" id="ARBA00004225"/>
    </source>
</evidence>
<dbReference type="GO" id="GO:0008137">
    <property type="term" value="F:NADH dehydrogenase (ubiquinone) activity"/>
    <property type="evidence" value="ECO:0007669"/>
    <property type="project" value="UniProtKB-UniRule"/>
</dbReference>
<evidence type="ECO:0000256" key="9">
    <source>
        <dbReference type="ARBA" id="ARBA00022967"/>
    </source>
</evidence>
<comment type="function">
    <text evidence="1">Core subunit of the mitochondrial membrane respiratory chain NADH dehydrogenase (Complex I) that is believed to belong to the minimal assembly required for catalysis. Complex I functions in the transfer of electrons from NADH to the respiratory chain. The immediate electron acceptor for the enzyme is believed to be ubiquinone.</text>
</comment>
<feature type="transmembrane region" description="Helical" evidence="17">
    <location>
        <begin position="141"/>
        <end position="161"/>
    </location>
</feature>
<evidence type="ECO:0000256" key="12">
    <source>
        <dbReference type="ARBA" id="ARBA00023027"/>
    </source>
</evidence>
<evidence type="ECO:0000256" key="8">
    <source>
        <dbReference type="ARBA" id="ARBA00022692"/>
    </source>
</evidence>
<keyword evidence="9" id="KW-1278">Translocase</keyword>
<feature type="domain" description="NADH:quinone oxidoreductase/Mrp antiporter transmembrane" evidence="18">
    <location>
        <begin position="105"/>
        <end position="378"/>
    </location>
</feature>